<evidence type="ECO:0000313" key="3">
    <source>
        <dbReference type="Proteomes" id="UP000011087"/>
    </source>
</evidence>
<evidence type="ECO:0000313" key="1">
    <source>
        <dbReference type="EMBL" id="EKX39903.1"/>
    </source>
</evidence>
<dbReference type="AlphaFoldDB" id="L1IUK1"/>
<evidence type="ECO:0000313" key="2">
    <source>
        <dbReference type="EnsemblProtists" id="EKX39903"/>
    </source>
</evidence>
<dbReference type="EnsemblProtists" id="EKX39903">
    <property type="protein sequence ID" value="EKX39903"/>
    <property type="gene ID" value="GUITHDRAFT_143080"/>
</dbReference>
<name>L1IUK1_GUITC</name>
<dbReference type="Proteomes" id="UP000011087">
    <property type="component" value="Unassembled WGS sequence"/>
</dbReference>
<dbReference type="KEGG" id="gtt:GUITHDRAFT_143080"/>
<reference evidence="2" key="3">
    <citation type="submission" date="2015-06" db="UniProtKB">
        <authorList>
            <consortium name="EnsemblProtists"/>
        </authorList>
    </citation>
    <scope>IDENTIFICATION</scope>
</reference>
<accession>L1IUK1</accession>
<keyword evidence="3" id="KW-1185">Reference proteome</keyword>
<sequence>MEPGYMSAWGDLPDIVSPPLHAADSLPIASTVSTPRIPLKSSRGVGTARCRKLAVDTAVRIFRERMTLDAKSKFVESELVGRMYGVNSKTVRDIWDRRSWAKQTEFLVVHNKAAETGQQDREEGDNGTQGVACCEIEQPVSIVSSPLSKSEIEGYSTHSQVLEMKDSIFVFEPSWEATASSIESVEMWTAGKEDHVVKAMEYAEEFGSTPEDLSDWNRALSTSDQQEGVASTDRKLLQWIPFRGRRRMQGDYGGHDRCVIPVCTTIKIVRIFLRHVSSPPEKELDLAIFEADIQRGHRWRKITRAIKEVDTCRS</sequence>
<protein>
    <submittedName>
        <fullName evidence="1 2">Uncharacterized protein</fullName>
    </submittedName>
</protein>
<reference evidence="3" key="2">
    <citation type="submission" date="2012-11" db="EMBL/GenBank/DDBJ databases">
        <authorList>
            <person name="Kuo A."/>
            <person name="Curtis B.A."/>
            <person name="Tanifuji G."/>
            <person name="Burki F."/>
            <person name="Gruber A."/>
            <person name="Irimia M."/>
            <person name="Maruyama S."/>
            <person name="Arias M.C."/>
            <person name="Ball S.G."/>
            <person name="Gile G.H."/>
            <person name="Hirakawa Y."/>
            <person name="Hopkins J.F."/>
            <person name="Rensing S.A."/>
            <person name="Schmutz J."/>
            <person name="Symeonidi A."/>
            <person name="Elias M."/>
            <person name="Eveleigh R.J."/>
            <person name="Herman E.K."/>
            <person name="Klute M.J."/>
            <person name="Nakayama T."/>
            <person name="Obornik M."/>
            <person name="Reyes-Prieto A."/>
            <person name="Armbrust E.V."/>
            <person name="Aves S.J."/>
            <person name="Beiko R.G."/>
            <person name="Coutinho P."/>
            <person name="Dacks J.B."/>
            <person name="Durnford D.G."/>
            <person name="Fast N.M."/>
            <person name="Green B.R."/>
            <person name="Grisdale C."/>
            <person name="Hempe F."/>
            <person name="Henrissat B."/>
            <person name="Hoppner M.P."/>
            <person name="Ishida K.-I."/>
            <person name="Kim E."/>
            <person name="Koreny L."/>
            <person name="Kroth P.G."/>
            <person name="Liu Y."/>
            <person name="Malik S.-B."/>
            <person name="Maier U.G."/>
            <person name="McRose D."/>
            <person name="Mock T."/>
            <person name="Neilson J.A."/>
            <person name="Onodera N.T."/>
            <person name="Poole A.M."/>
            <person name="Pritham E.J."/>
            <person name="Richards T.A."/>
            <person name="Rocap G."/>
            <person name="Roy S.W."/>
            <person name="Sarai C."/>
            <person name="Schaack S."/>
            <person name="Shirato S."/>
            <person name="Slamovits C.H."/>
            <person name="Spencer D.F."/>
            <person name="Suzuki S."/>
            <person name="Worden A.Z."/>
            <person name="Zauner S."/>
            <person name="Barry K."/>
            <person name="Bell C."/>
            <person name="Bharti A.K."/>
            <person name="Crow J.A."/>
            <person name="Grimwood J."/>
            <person name="Kramer R."/>
            <person name="Lindquist E."/>
            <person name="Lucas S."/>
            <person name="Salamov A."/>
            <person name="McFadden G.I."/>
            <person name="Lane C.E."/>
            <person name="Keeling P.J."/>
            <person name="Gray M.W."/>
            <person name="Grigoriev I.V."/>
            <person name="Archibald J.M."/>
        </authorList>
    </citation>
    <scope>NUCLEOTIDE SEQUENCE</scope>
    <source>
        <strain evidence="3">CCMP2712</strain>
    </source>
</reference>
<proteinExistence type="predicted"/>
<dbReference type="PaxDb" id="55529-EKX39903"/>
<dbReference type="RefSeq" id="XP_005826883.1">
    <property type="nucleotide sequence ID" value="XM_005826826.1"/>
</dbReference>
<dbReference type="GeneID" id="17296678"/>
<reference evidence="1 3" key="1">
    <citation type="journal article" date="2012" name="Nature">
        <title>Algal genomes reveal evolutionary mosaicism and the fate of nucleomorphs.</title>
        <authorList>
            <consortium name="DOE Joint Genome Institute"/>
            <person name="Curtis B.A."/>
            <person name="Tanifuji G."/>
            <person name="Burki F."/>
            <person name="Gruber A."/>
            <person name="Irimia M."/>
            <person name="Maruyama S."/>
            <person name="Arias M.C."/>
            <person name="Ball S.G."/>
            <person name="Gile G.H."/>
            <person name="Hirakawa Y."/>
            <person name="Hopkins J.F."/>
            <person name="Kuo A."/>
            <person name="Rensing S.A."/>
            <person name="Schmutz J."/>
            <person name="Symeonidi A."/>
            <person name="Elias M."/>
            <person name="Eveleigh R.J."/>
            <person name="Herman E.K."/>
            <person name="Klute M.J."/>
            <person name="Nakayama T."/>
            <person name="Obornik M."/>
            <person name="Reyes-Prieto A."/>
            <person name="Armbrust E.V."/>
            <person name="Aves S.J."/>
            <person name="Beiko R.G."/>
            <person name="Coutinho P."/>
            <person name="Dacks J.B."/>
            <person name="Durnford D.G."/>
            <person name="Fast N.M."/>
            <person name="Green B.R."/>
            <person name="Grisdale C.J."/>
            <person name="Hempel F."/>
            <person name="Henrissat B."/>
            <person name="Hoppner M.P."/>
            <person name="Ishida K."/>
            <person name="Kim E."/>
            <person name="Koreny L."/>
            <person name="Kroth P.G."/>
            <person name="Liu Y."/>
            <person name="Malik S.B."/>
            <person name="Maier U.G."/>
            <person name="McRose D."/>
            <person name="Mock T."/>
            <person name="Neilson J.A."/>
            <person name="Onodera N.T."/>
            <person name="Poole A.M."/>
            <person name="Pritham E.J."/>
            <person name="Richards T.A."/>
            <person name="Rocap G."/>
            <person name="Roy S.W."/>
            <person name="Sarai C."/>
            <person name="Schaack S."/>
            <person name="Shirato S."/>
            <person name="Slamovits C.H."/>
            <person name="Spencer D.F."/>
            <person name="Suzuki S."/>
            <person name="Worden A.Z."/>
            <person name="Zauner S."/>
            <person name="Barry K."/>
            <person name="Bell C."/>
            <person name="Bharti A.K."/>
            <person name="Crow J.A."/>
            <person name="Grimwood J."/>
            <person name="Kramer R."/>
            <person name="Lindquist E."/>
            <person name="Lucas S."/>
            <person name="Salamov A."/>
            <person name="McFadden G.I."/>
            <person name="Lane C.E."/>
            <person name="Keeling P.J."/>
            <person name="Gray M.W."/>
            <person name="Grigoriev I.V."/>
            <person name="Archibald J.M."/>
        </authorList>
    </citation>
    <scope>NUCLEOTIDE SEQUENCE</scope>
    <source>
        <strain evidence="1 3">CCMP2712</strain>
    </source>
</reference>
<gene>
    <name evidence="1" type="ORF">GUITHDRAFT_143080</name>
</gene>
<organism evidence="1">
    <name type="scientific">Guillardia theta (strain CCMP2712)</name>
    <name type="common">Cryptophyte</name>
    <dbReference type="NCBI Taxonomy" id="905079"/>
    <lineage>
        <taxon>Eukaryota</taxon>
        <taxon>Cryptophyceae</taxon>
        <taxon>Pyrenomonadales</taxon>
        <taxon>Geminigeraceae</taxon>
        <taxon>Guillardia</taxon>
    </lineage>
</organism>
<dbReference type="HOGENOM" id="CLU_886951_0_0_1"/>
<dbReference type="EMBL" id="JH993035">
    <property type="protein sequence ID" value="EKX39903.1"/>
    <property type="molecule type" value="Genomic_DNA"/>
</dbReference>